<sequence>MVRFSTTTLALAGFLAYPAIAAPGPNNEAWKNKALSPAERAAALLPTLEWAEKIAQLGGIRRLLDPNSTFNQTTYDLLYPLQHGILSYGSQLNPAEKVLPFANKVRQEQMQKGKVPYITVTDSVNSIYVPGGTLFPATLSLSTTWDLDLYGLVTEAIRDENMALGTHWVLSPELDVAKDPRYGRVGETYGEDVYLIGEFAAQYVRTMEEKDKNGFIKVATTVKHFLYGEGAGGINTASMAGSTNHLYNDLALPYIRVLKENPASIMVSYSSIDRVPMSINKQLLQGMLRSELGFEGLLMSDATAIPHLLTQSLVASSLKDAAIKALRAGLQLELAPQQPAAFPTLVNSSDDQEIVRLVDEAVKQHLIIKFATGMFDLPLPTMNDLKKVLRSSKHLDVNRKASRESIVLLQNKNKFLPKSKISKVALLGPMADVLNPGSYAPSTSEKPLHGRTLKGSLEAALGAKNVNYVKGVDIAFVRDSDSEGIQAAVAAAKEAGLAIVAVGSLSVYTLDPNAGERTDGEFFTHASLGFPGSQQQLLDAVLDAGVPTIVVLSGGQSFVLNNSTMRAGAILHSFLAGEFTADSVVEIIQGKVNPSGKLTVTMPQAEGALPVYYDFLPSDAQGGASFIQTPSVCATYDYNFPCLKRGDAPMPFGYGLSYTTFDISAPKITQKGDTVSISVTVTNTGSLAGKEVVQVYQRPTTSEIELPNKRLIRFEKVEVKPGQSKVVNFSIPKNDLGYYNNAKYQVESGEYIFWTGASSKITNLKNSTITI</sequence>
<evidence type="ECO:0000256" key="1">
    <source>
        <dbReference type="ARBA" id="ARBA00000448"/>
    </source>
</evidence>
<gene>
    <name evidence="13" type="ORF">FMUND_14980</name>
</gene>
<evidence type="ECO:0000256" key="3">
    <source>
        <dbReference type="ARBA" id="ARBA00005336"/>
    </source>
</evidence>
<evidence type="ECO:0000313" key="13">
    <source>
        <dbReference type="EMBL" id="KAF5698872.1"/>
    </source>
</evidence>
<name>A0A8H5XS38_9HYPO</name>
<dbReference type="InterPro" id="IPR013783">
    <property type="entry name" value="Ig-like_fold"/>
</dbReference>
<keyword evidence="9 10" id="KW-0624">Polysaccharide degradation</keyword>
<comment type="caution">
    <text evidence="13">The sequence shown here is derived from an EMBL/GenBank/DDBJ whole genome shotgun (WGS) entry which is preliminary data.</text>
</comment>
<dbReference type="PANTHER" id="PTHR42715">
    <property type="entry name" value="BETA-GLUCOSIDASE"/>
    <property type="match status" value="1"/>
</dbReference>
<dbReference type="Pfam" id="PF01915">
    <property type="entry name" value="Glyco_hydro_3_C"/>
    <property type="match status" value="1"/>
</dbReference>
<dbReference type="InterPro" id="IPR001764">
    <property type="entry name" value="Glyco_hydro_3_N"/>
</dbReference>
<dbReference type="PRINTS" id="PR00133">
    <property type="entry name" value="GLHYDRLASE3"/>
</dbReference>
<dbReference type="PANTHER" id="PTHR42715:SF10">
    <property type="entry name" value="BETA-GLUCOSIDASE"/>
    <property type="match status" value="1"/>
</dbReference>
<evidence type="ECO:0000256" key="6">
    <source>
        <dbReference type="ARBA" id="ARBA00023180"/>
    </source>
</evidence>
<accession>A0A8H5XS38</accession>
<dbReference type="InterPro" id="IPR019800">
    <property type="entry name" value="Glyco_hydro_3_AS"/>
</dbReference>
<dbReference type="InterPro" id="IPR036962">
    <property type="entry name" value="Glyco_hydro_3_N_sf"/>
</dbReference>
<dbReference type="SUPFAM" id="SSF51445">
    <property type="entry name" value="(Trans)glycosidases"/>
    <property type="match status" value="1"/>
</dbReference>
<dbReference type="AlphaFoldDB" id="A0A8H5XS38"/>
<dbReference type="FunFam" id="2.60.40.10:FF:000495">
    <property type="entry name" value="Periplasmic beta-glucosidase"/>
    <property type="match status" value="1"/>
</dbReference>
<dbReference type="InterPro" id="IPR026891">
    <property type="entry name" value="Fn3-like"/>
</dbReference>
<dbReference type="Proteomes" id="UP000544331">
    <property type="component" value="Unassembled WGS sequence"/>
</dbReference>
<evidence type="ECO:0000256" key="7">
    <source>
        <dbReference type="ARBA" id="ARBA00023277"/>
    </source>
</evidence>
<dbReference type="InterPro" id="IPR002772">
    <property type="entry name" value="Glyco_hydro_3_C"/>
</dbReference>
<dbReference type="Pfam" id="PF00933">
    <property type="entry name" value="Glyco_hydro_3"/>
    <property type="match status" value="1"/>
</dbReference>
<dbReference type="EC" id="3.2.1.21" evidence="4 10"/>
<protein>
    <recommendedName>
        <fullName evidence="4 10">beta-glucosidase</fullName>
        <ecNumber evidence="4 10">3.2.1.21</ecNumber>
    </recommendedName>
</protein>
<comment type="pathway">
    <text evidence="2 10">Glycan metabolism; cellulose degradation.</text>
</comment>
<keyword evidence="7 10" id="KW-0119">Carbohydrate metabolism</keyword>
<dbReference type="UniPathway" id="UPA00696"/>
<keyword evidence="6" id="KW-0325">Glycoprotein</keyword>
<evidence type="ECO:0000256" key="9">
    <source>
        <dbReference type="ARBA" id="ARBA00023326"/>
    </source>
</evidence>
<evidence type="ECO:0000259" key="12">
    <source>
        <dbReference type="SMART" id="SM01217"/>
    </source>
</evidence>
<dbReference type="SUPFAM" id="SSF52279">
    <property type="entry name" value="Beta-D-glucan exohydrolase, C-terminal domain"/>
    <property type="match status" value="1"/>
</dbReference>
<feature type="signal peptide" evidence="11">
    <location>
        <begin position="1"/>
        <end position="21"/>
    </location>
</feature>
<evidence type="ECO:0000256" key="5">
    <source>
        <dbReference type="ARBA" id="ARBA00022801"/>
    </source>
</evidence>
<proteinExistence type="inferred from homology"/>
<dbReference type="InterPro" id="IPR050288">
    <property type="entry name" value="Cellulose_deg_GH3"/>
</dbReference>
<evidence type="ECO:0000256" key="2">
    <source>
        <dbReference type="ARBA" id="ARBA00004987"/>
    </source>
</evidence>
<dbReference type="Pfam" id="PF14310">
    <property type="entry name" value="Fn3-like"/>
    <property type="match status" value="1"/>
</dbReference>
<dbReference type="GO" id="GO:0008422">
    <property type="term" value="F:beta-glucosidase activity"/>
    <property type="evidence" value="ECO:0007669"/>
    <property type="project" value="UniProtKB-EC"/>
</dbReference>
<feature type="domain" description="Fibronectin type III-like" evidence="12">
    <location>
        <begin position="691"/>
        <end position="759"/>
    </location>
</feature>
<dbReference type="InterPro" id="IPR017853">
    <property type="entry name" value="GH"/>
</dbReference>
<feature type="chain" id="PRO_5034318663" description="beta-glucosidase" evidence="11">
    <location>
        <begin position="22"/>
        <end position="771"/>
    </location>
</feature>
<comment type="similarity">
    <text evidence="3 10">Belongs to the glycosyl hydrolase 3 family.</text>
</comment>
<keyword evidence="8 10" id="KW-0326">Glycosidase</keyword>
<evidence type="ECO:0000256" key="4">
    <source>
        <dbReference type="ARBA" id="ARBA00012744"/>
    </source>
</evidence>
<dbReference type="Gene3D" id="2.60.40.10">
    <property type="entry name" value="Immunoglobulins"/>
    <property type="match status" value="1"/>
</dbReference>
<dbReference type="GO" id="GO:0030245">
    <property type="term" value="P:cellulose catabolic process"/>
    <property type="evidence" value="ECO:0007669"/>
    <property type="project" value="UniProtKB-UniPathway"/>
</dbReference>
<dbReference type="Gene3D" id="3.40.50.1700">
    <property type="entry name" value="Glycoside hydrolase family 3 C-terminal domain"/>
    <property type="match status" value="1"/>
</dbReference>
<evidence type="ECO:0000313" key="14">
    <source>
        <dbReference type="Proteomes" id="UP000544331"/>
    </source>
</evidence>
<dbReference type="InterPro" id="IPR036881">
    <property type="entry name" value="Glyco_hydro_3_C_sf"/>
</dbReference>
<evidence type="ECO:0000256" key="10">
    <source>
        <dbReference type="RuleBase" id="RU361161"/>
    </source>
</evidence>
<reference evidence="13 14" key="1">
    <citation type="submission" date="2020-05" db="EMBL/GenBank/DDBJ databases">
        <title>Identification and distribution of gene clusters putatively required for synthesis of sphingolipid metabolism inhibitors in phylogenetically diverse species of the filamentous fungus Fusarium.</title>
        <authorList>
            <person name="Kim H.-S."/>
            <person name="Busman M."/>
            <person name="Brown D.W."/>
            <person name="Divon H."/>
            <person name="Uhlig S."/>
            <person name="Proctor R.H."/>
        </authorList>
    </citation>
    <scope>NUCLEOTIDE SEQUENCE [LARGE SCALE GENOMIC DNA]</scope>
    <source>
        <strain evidence="13 14">NRRL 66235</strain>
    </source>
</reference>
<keyword evidence="5 10" id="KW-0378">Hydrolase</keyword>
<evidence type="ECO:0000256" key="11">
    <source>
        <dbReference type="SAM" id="SignalP"/>
    </source>
</evidence>
<keyword evidence="14" id="KW-1185">Reference proteome</keyword>
<dbReference type="SMART" id="SM01217">
    <property type="entry name" value="Fn3_like"/>
    <property type="match status" value="1"/>
</dbReference>
<keyword evidence="11" id="KW-0732">Signal</keyword>
<dbReference type="OrthoDB" id="2123594at2759"/>
<comment type="catalytic activity">
    <reaction evidence="1 10">
        <text>Hydrolysis of terminal, non-reducing beta-D-glucosyl residues with release of beta-D-glucose.</text>
        <dbReference type="EC" id="3.2.1.21"/>
    </reaction>
</comment>
<dbReference type="EMBL" id="JAAOAN010000865">
    <property type="protein sequence ID" value="KAF5698872.1"/>
    <property type="molecule type" value="Genomic_DNA"/>
</dbReference>
<organism evidence="13 14">
    <name type="scientific">Fusarium mundagurra</name>
    <dbReference type="NCBI Taxonomy" id="1567541"/>
    <lineage>
        <taxon>Eukaryota</taxon>
        <taxon>Fungi</taxon>
        <taxon>Dikarya</taxon>
        <taxon>Ascomycota</taxon>
        <taxon>Pezizomycotina</taxon>
        <taxon>Sordariomycetes</taxon>
        <taxon>Hypocreomycetidae</taxon>
        <taxon>Hypocreales</taxon>
        <taxon>Nectriaceae</taxon>
        <taxon>Fusarium</taxon>
        <taxon>Fusarium fujikuroi species complex</taxon>
    </lineage>
</organism>
<dbReference type="PROSITE" id="PS00775">
    <property type="entry name" value="GLYCOSYL_HYDROL_F3"/>
    <property type="match status" value="1"/>
</dbReference>
<dbReference type="Gene3D" id="3.20.20.300">
    <property type="entry name" value="Glycoside hydrolase, family 3, N-terminal domain"/>
    <property type="match status" value="1"/>
</dbReference>
<evidence type="ECO:0000256" key="8">
    <source>
        <dbReference type="ARBA" id="ARBA00023295"/>
    </source>
</evidence>